<sequence length="181" mass="19727">MVTSQNTAAIARATGRAWDTWVEELDGAGAREMDHPQIAGLAIARMPDGLDNPGWWAQGVAVAYEQHHGLRVPGQTSDGMFQASASTTFRGTREEAWAAWTELVADREEFNGVGLAQAPTTSETPKRRYWRASLEDGTRVVVGVAAKGGDRATIGLEHAKLDSPEAIDRWKPFWKALLAEL</sequence>
<name>A0ABP6M9J9_9MICC</name>
<comment type="caution">
    <text evidence="1">The sequence shown here is derived from an EMBL/GenBank/DDBJ whole genome shotgun (WGS) entry which is preliminary data.</text>
</comment>
<evidence type="ECO:0000313" key="1">
    <source>
        <dbReference type="EMBL" id="GAA3076276.1"/>
    </source>
</evidence>
<organism evidence="1 2">
    <name type="scientific">Nesterenkonia aethiopica</name>
    <dbReference type="NCBI Taxonomy" id="269144"/>
    <lineage>
        <taxon>Bacteria</taxon>
        <taxon>Bacillati</taxon>
        <taxon>Actinomycetota</taxon>
        <taxon>Actinomycetes</taxon>
        <taxon>Micrococcales</taxon>
        <taxon>Micrococcaceae</taxon>
        <taxon>Nesterenkonia</taxon>
    </lineage>
</organism>
<reference evidence="2" key="1">
    <citation type="journal article" date="2019" name="Int. J. Syst. Evol. Microbiol.">
        <title>The Global Catalogue of Microorganisms (GCM) 10K type strain sequencing project: providing services to taxonomists for standard genome sequencing and annotation.</title>
        <authorList>
            <consortium name="The Broad Institute Genomics Platform"/>
            <consortium name="The Broad Institute Genome Sequencing Center for Infectious Disease"/>
            <person name="Wu L."/>
            <person name="Ma J."/>
        </authorList>
    </citation>
    <scope>NUCLEOTIDE SEQUENCE [LARGE SCALE GENOMIC DNA]</scope>
    <source>
        <strain evidence="2">JCM 14309</strain>
    </source>
</reference>
<proteinExistence type="predicted"/>
<protein>
    <submittedName>
        <fullName evidence="1">Uncharacterized protein</fullName>
    </submittedName>
</protein>
<dbReference type="RefSeq" id="WP_344684461.1">
    <property type="nucleotide sequence ID" value="NZ_BAAAVT010000029.1"/>
</dbReference>
<keyword evidence="2" id="KW-1185">Reference proteome</keyword>
<evidence type="ECO:0000313" key="2">
    <source>
        <dbReference type="Proteomes" id="UP001500236"/>
    </source>
</evidence>
<dbReference type="EMBL" id="BAAAVT010000029">
    <property type="protein sequence ID" value="GAA3076276.1"/>
    <property type="molecule type" value="Genomic_DNA"/>
</dbReference>
<accession>A0ABP6M9J9</accession>
<gene>
    <name evidence="1" type="ORF">GCM10010529_29820</name>
</gene>
<dbReference type="Proteomes" id="UP001500236">
    <property type="component" value="Unassembled WGS sequence"/>
</dbReference>